<evidence type="ECO:0000313" key="3">
    <source>
        <dbReference type="EMBL" id="MRW97117.1"/>
    </source>
</evidence>
<dbReference type="InterPro" id="IPR055995">
    <property type="entry name" value="DUF7573"/>
</dbReference>
<reference evidence="3 4" key="1">
    <citation type="submission" date="2019-11" db="EMBL/GenBank/DDBJ databases">
        <title>Whole genome sequence of Haloferax sp. MBLA0078.</title>
        <authorList>
            <person name="Seo M.-J."/>
            <person name="Cho E.-S."/>
        </authorList>
    </citation>
    <scope>NUCLEOTIDE SEQUENCE [LARGE SCALE GENOMIC DNA]</scope>
    <source>
        <strain evidence="3 4">MBLA0078</strain>
    </source>
</reference>
<protein>
    <recommendedName>
        <fullName evidence="2">DUF7573 domain-containing protein</fullName>
    </recommendedName>
</protein>
<proteinExistence type="predicted"/>
<dbReference type="Pfam" id="PF24458">
    <property type="entry name" value="DUF7573"/>
    <property type="match status" value="1"/>
</dbReference>
<dbReference type="AlphaFoldDB" id="A0A6A8G8B3"/>
<evidence type="ECO:0000259" key="2">
    <source>
        <dbReference type="Pfam" id="PF24458"/>
    </source>
</evidence>
<dbReference type="Proteomes" id="UP000443423">
    <property type="component" value="Unassembled WGS sequence"/>
</dbReference>
<keyword evidence="4" id="KW-1185">Reference proteome</keyword>
<gene>
    <name evidence="3" type="ORF">GJR99_11110</name>
</gene>
<sequence length="86" mass="9489">MPNRSLDDFAGGSTDEEATEDERGDAEEPASETTGEATRSESEPDVDTLATYRWTPTGTTCPQCGDSVEKTWLDDEEYVCAECKDW</sequence>
<evidence type="ECO:0000313" key="4">
    <source>
        <dbReference type="Proteomes" id="UP000443423"/>
    </source>
</evidence>
<comment type="caution">
    <text evidence="3">The sequence shown here is derived from an EMBL/GenBank/DDBJ whole genome shotgun (WGS) entry which is preliminary data.</text>
</comment>
<name>A0A6A8G8B3_9EURY</name>
<feature type="compositionally biased region" description="Acidic residues" evidence="1">
    <location>
        <begin position="14"/>
        <end position="30"/>
    </location>
</feature>
<dbReference type="RefSeq" id="WP_151112143.1">
    <property type="nucleotide sequence ID" value="NZ_WKJQ01000001.1"/>
</dbReference>
<feature type="region of interest" description="Disordered" evidence="1">
    <location>
        <begin position="1"/>
        <end position="47"/>
    </location>
</feature>
<dbReference type="OrthoDB" id="157634at2157"/>
<organism evidence="3 4">
    <name type="scientific">Haloferax marinum</name>
    <dbReference type="NCBI Taxonomy" id="2666143"/>
    <lineage>
        <taxon>Archaea</taxon>
        <taxon>Methanobacteriati</taxon>
        <taxon>Methanobacteriota</taxon>
        <taxon>Stenosarchaea group</taxon>
        <taxon>Halobacteria</taxon>
        <taxon>Halobacteriales</taxon>
        <taxon>Haloferacaceae</taxon>
        <taxon>Haloferax</taxon>
    </lineage>
</organism>
<accession>A0A6A8G8B3</accession>
<feature type="domain" description="DUF7573" evidence="2">
    <location>
        <begin position="49"/>
        <end position="86"/>
    </location>
</feature>
<dbReference type="EMBL" id="WKJQ01000001">
    <property type="protein sequence ID" value="MRW97117.1"/>
    <property type="molecule type" value="Genomic_DNA"/>
</dbReference>
<evidence type="ECO:0000256" key="1">
    <source>
        <dbReference type="SAM" id="MobiDB-lite"/>
    </source>
</evidence>